<evidence type="ECO:0000256" key="3">
    <source>
        <dbReference type="ARBA" id="ARBA00022840"/>
    </source>
</evidence>
<dbReference type="AlphaFoldDB" id="A0AAC9KBG6"/>
<sequence length="296" mass="32213">MVCRCCPDRSGWCHAWVEATMSAGEQNHPILSLEGIGLSFGRAVVLSDLSFTVGQQEIRAIIGPNGAGKSSLINIISGLYQPDHGTIRYDGVPYRRMRPERLAAHGVARTFQNLALFGALSVRENVLLGLRGVTRPDVKPASVLAEFFNLPRARRIRDRALEETDVTLRQLGLGEIADRPAASLPYGLRKRVELARALVARPRLLLLDEPFAGMEAQDRHDLAALIRSAHQERGGAILLIEHDIGLVLSLADRAVVLDYGRLIADGTPAEIRADPAVLAAYLGRRSNEAAQQGRAA</sequence>
<dbReference type="PANTHER" id="PTHR45772:SF1">
    <property type="entry name" value="ABC TRANSPORTER ATP-BINDING PROTEIN"/>
    <property type="match status" value="1"/>
</dbReference>
<dbReference type="PANTHER" id="PTHR45772">
    <property type="entry name" value="CONSERVED COMPONENT OF ABC TRANSPORTER FOR NATURAL AMINO ACIDS-RELATED"/>
    <property type="match status" value="1"/>
</dbReference>
<reference evidence="6" key="1">
    <citation type="submission" date="2016-11" db="EMBL/GenBank/DDBJ databases">
        <title>Comparative genomic and phenotypic analysis of Granulibacter bethesdensis clinical isolates from patients with chronic granulomatous disease.</title>
        <authorList>
            <person name="Zarember K.A."/>
            <person name="Porcella S.F."/>
            <person name="Chu J."/>
            <person name="Ding L."/>
            <person name="Dahlstrom E."/>
            <person name="Barbian K."/>
            <person name="Martens C."/>
            <person name="Sykora L."/>
            <person name="Kramer S."/>
            <person name="Pettinato A.M."/>
            <person name="Hong H."/>
            <person name="Wald G."/>
            <person name="Berg L.J."/>
            <person name="Rogge L.S."/>
            <person name="Greenberg D.E."/>
            <person name="Falcone E.L."/>
            <person name="Neves J.F."/>
            <person name="Simoes M.J."/>
            <person name="Casal M."/>
            <person name="Rodriguez-Lopez F.C."/>
            <person name="Zelazny A."/>
            <person name="Gallin J.I."/>
            <person name="Holland S.M."/>
        </authorList>
    </citation>
    <scope>NUCLEOTIDE SEQUENCE [LARGE SCALE GENOMIC DNA]</scope>
    <source>
        <strain evidence="6">NIH9.1</strain>
    </source>
</reference>
<evidence type="ECO:0000313" key="5">
    <source>
        <dbReference type="EMBL" id="APH54789.1"/>
    </source>
</evidence>
<proteinExistence type="predicted"/>
<dbReference type="GO" id="GO:0005886">
    <property type="term" value="C:plasma membrane"/>
    <property type="evidence" value="ECO:0007669"/>
    <property type="project" value="TreeGrafter"/>
</dbReference>
<name>A0AAC9KBG6_9PROT</name>
<dbReference type="InterPro" id="IPR003439">
    <property type="entry name" value="ABC_transporter-like_ATP-bd"/>
</dbReference>
<accession>A0AAC9KBG6</accession>
<dbReference type="GO" id="GO:0016887">
    <property type="term" value="F:ATP hydrolysis activity"/>
    <property type="evidence" value="ECO:0007669"/>
    <property type="project" value="InterPro"/>
</dbReference>
<organism evidence="5 6">
    <name type="scientific">Granulibacter bethesdensis</name>
    <dbReference type="NCBI Taxonomy" id="364410"/>
    <lineage>
        <taxon>Bacteria</taxon>
        <taxon>Pseudomonadati</taxon>
        <taxon>Pseudomonadota</taxon>
        <taxon>Alphaproteobacteria</taxon>
        <taxon>Acetobacterales</taxon>
        <taxon>Acetobacteraceae</taxon>
        <taxon>Granulibacter</taxon>
    </lineage>
</organism>
<dbReference type="PROSITE" id="PS50893">
    <property type="entry name" value="ABC_TRANSPORTER_2"/>
    <property type="match status" value="1"/>
</dbReference>
<dbReference type="Pfam" id="PF12399">
    <property type="entry name" value="BCA_ABC_TP_C"/>
    <property type="match status" value="1"/>
</dbReference>
<dbReference type="Gene3D" id="3.40.50.300">
    <property type="entry name" value="P-loop containing nucleotide triphosphate hydrolases"/>
    <property type="match status" value="1"/>
</dbReference>
<dbReference type="InterPro" id="IPR027417">
    <property type="entry name" value="P-loop_NTPase"/>
</dbReference>
<dbReference type="SUPFAM" id="SSF52540">
    <property type="entry name" value="P-loop containing nucleoside triphosphate hydrolases"/>
    <property type="match status" value="1"/>
</dbReference>
<evidence type="ECO:0000256" key="1">
    <source>
        <dbReference type="ARBA" id="ARBA00022448"/>
    </source>
</evidence>
<dbReference type="Proteomes" id="UP000182373">
    <property type="component" value="Chromosome"/>
</dbReference>
<keyword evidence="1" id="KW-0813">Transport</keyword>
<gene>
    <name evidence="5" type="ORF">GbCGDNIH9_1488</name>
</gene>
<keyword evidence="2" id="KW-0547">Nucleotide-binding</keyword>
<dbReference type="Pfam" id="PF00005">
    <property type="entry name" value="ABC_tran"/>
    <property type="match status" value="1"/>
</dbReference>
<dbReference type="InterPro" id="IPR003593">
    <property type="entry name" value="AAA+_ATPase"/>
</dbReference>
<dbReference type="GO" id="GO:0005524">
    <property type="term" value="F:ATP binding"/>
    <property type="evidence" value="ECO:0007669"/>
    <property type="project" value="UniProtKB-KW"/>
</dbReference>
<evidence type="ECO:0000256" key="2">
    <source>
        <dbReference type="ARBA" id="ARBA00022741"/>
    </source>
</evidence>
<dbReference type="CDD" id="cd03219">
    <property type="entry name" value="ABC_Mj1267_LivG_branched"/>
    <property type="match status" value="1"/>
</dbReference>
<evidence type="ECO:0000313" key="6">
    <source>
        <dbReference type="Proteomes" id="UP000182373"/>
    </source>
</evidence>
<dbReference type="InterPro" id="IPR032823">
    <property type="entry name" value="BCA_ABC_TP_C"/>
</dbReference>
<feature type="domain" description="ABC transporter" evidence="4">
    <location>
        <begin position="31"/>
        <end position="284"/>
    </location>
</feature>
<dbReference type="EMBL" id="CP018191">
    <property type="protein sequence ID" value="APH54789.1"/>
    <property type="molecule type" value="Genomic_DNA"/>
</dbReference>
<dbReference type="InterPro" id="IPR051120">
    <property type="entry name" value="ABC_AA/LPS_Transport"/>
</dbReference>
<protein>
    <submittedName>
        <fullName evidence="5">Branched-chain amino acid transport ATP-binding protein livG</fullName>
    </submittedName>
</protein>
<dbReference type="SMART" id="SM00382">
    <property type="entry name" value="AAA"/>
    <property type="match status" value="1"/>
</dbReference>
<keyword evidence="3 5" id="KW-0067">ATP-binding</keyword>
<evidence type="ECO:0000259" key="4">
    <source>
        <dbReference type="PROSITE" id="PS50893"/>
    </source>
</evidence>